<dbReference type="GO" id="GO:0016747">
    <property type="term" value="F:acyltransferase activity, transferring groups other than amino-acyl groups"/>
    <property type="evidence" value="ECO:0007669"/>
    <property type="project" value="InterPro"/>
</dbReference>
<evidence type="ECO:0000313" key="3">
    <source>
        <dbReference type="RefSeq" id="XP_021852759.1"/>
    </source>
</evidence>
<dbReference type="RefSeq" id="XP_021852759.1">
    <property type="nucleotide sequence ID" value="XM_021997067.2"/>
</dbReference>
<sequence>MATQHHQNDELDHSNLSIRPLDPATDVDDLMVWVSDDQVTQFCRWDTYTSRDQAIEYINKFVLTHPYYRVICLNNRAIGAISVTCNTGNDKCRGELGYVLASEYWGRGVATWAVKAVMFTIFEERPELERVEALVDVENKGSQRVLEKGGFIKEGVLRKYCIQKGKTRDMVMFSFLKLV</sequence>
<dbReference type="PROSITE" id="PS51186">
    <property type="entry name" value="GNAT"/>
    <property type="match status" value="1"/>
</dbReference>
<gene>
    <name evidence="3" type="primary">LOC110792248</name>
</gene>
<reference evidence="2" key="1">
    <citation type="journal article" date="2021" name="Nat. Commun.">
        <title>Genomic analyses provide insights into spinach domestication and the genetic basis of agronomic traits.</title>
        <authorList>
            <person name="Cai X."/>
            <person name="Sun X."/>
            <person name="Xu C."/>
            <person name="Sun H."/>
            <person name="Wang X."/>
            <person name="Ge C."/>
            <person name="Zhang Z."/>
            <person name="Wang Q."/>
            <person name="Fei Z."/>
            <person name="Jiao C."/>
            <person name="Wang Q."/>
        </authorList>
    </citation>
    <scope>NUCLEOTIDE SEQUENCE [LARGE SCALE GENOMIC DNA]</scope>
    <source>
        <strain evidence="2">cv. Varoflay</strain>
    </source>
</reference>
<dbReference type="SUPFAM" id="SSF55729">
    <property type="entry name" value="Acyl-CoA N-acyltransferases (Nat)"/>
    <property type="match status" value="1"/>
</dbReference>
<reference evidence="3" key="2">
    <citation type="submission" date="2025-08" db="UniProtKB">
        <authorList>
            <consortium name="RefSeq"/>
        </authorList>
    </citation>
    <scope>IDENTIFICATION</scope>
    <source>
        <tissue evidence="3">Leaf</tissue>
    </source>
</reference>
<dbReference type="Proteomes" id="UP000813463">
    <property type="component" value="Chromosome 1"/>
</dbReference>
<dbReference type="GeneID" id="110792248"/>
<accession>A0A9R0JZF0</accession>
<dbReference type="InterPro" id="IPR000182">
    <property type="entry name" value="GNAT_dom"/>
</dbReference>
<name>A0A9R0JZF0_SPIOL</name>
<keyword evidence="2" id="KW-1185">Reference proteome</keyword>
<evidence type="ECO:0000313" key="2">
    <source>
        <dbReference type="Proteomes" id="UP000813463"/>
    </source>
</evidence>
<protein>
    <recommendedName>
        <fullName evidence="1">N-acetyltransferase domain-containing protein</fullName>
    </recommendedName>
</protein>
<proteinExistence type="predicted"/>
<dbReference type="Pfam" id="PF13302">
    <property type="entry name" value="Acetyltransf_3"/>
    <property type="match status" value="1"/>
</dbReference>
<organism evidence="2 3">
    <name type="scientific">Spinacia oleracea</name>
    <name type="common">Spinach</name>
    <dbReference type="NCBI Taxonomy" id="3562"/>
    <lineage>
        <taxon>Eukaryota</taxon>
        <taxon>Viridiplantae</taxon>
        <taxon>Streptophyta</taxon>
        <taxon>Embryophyta</taxon>
        <taxon>Tracheophyta</taxon>
        <taxon>Spermatophyta</taxon>
        <taxon>Magnoliopsida</taxon>
        <taxon>eudicotyledons</taxon>
        <taxon>Gunneridae</taxon>
        <taxon>Pentapetalae</taxon>
        <taxon>Caryophyllales</taxon>
        <taxon>Chenopodiaceae</taxon>
        <taxon>Chenopodioideae</taxon>
        <taxon>Anserineae</taxon>
        <taxon>Spinacia</taxon>
    </lineage>
</organism>
<dbReference type="Gene3D" id="3.40.630.30">
    <property type="match status" value="1"/>
</dbReference>
<dbReference type="PANTHER" id="PTHR46067:SF27">
    <property type="entry name" value="ACYL-COA N-ACYLTRANSFERASES (NAT) SUPERFAMILY PROTEIN"/>
    <property type="match status" value="1"/>
</dbReference>
<dbReference type="InterPro" id="IPR016181">
    <property type="entry name" value="Acyl_CoA_acyltransferase"/>
</dbReference>
<dbReference type="AlphaFoldDB" id="A0A9R0JZF0"/>
<dbReference type="OrthoDB" id="630895at2759"/>
<evidence type="ECO:0000259" key="1">
    <source>
        <dbReference type="PROSITE" id="PS51186"/>
    </source>
</evidence>
<dbReference type="KEGG" id="soe:110792248"/>
<dbReference type="PANTHER" id="PTHR46067">
    <property type="entry name" value="ACYL-COA N-ACYLTRANSFERASES (NAT) SUPERFAMILY PROTEIN"/>
    <property type="match status" value="1"/>
</dbReference>
<feature type="domain" description="N-acetyltransferase" evidence="1">
    <location>
        <begin position="16"/>
        <end position="169"/>
    </location>
</feature>